<sequence>MKKFLIVFIFSIGMMATYATPIINSEANLTSQKELRKYVEVKVSELPQPVKIAVAKDFEGATISKAYKSEKGEFKLVISTEAGESQTLHANSKGEWIEKQ</sequence>
<evidence type="ECO:0000256" key="1">
    <source>
        <dbReference type="SAM" id="SignalP"/>
    </source>
</evidence>
<dbReference type="KEGG" id="mgel:G5B37_08150"/>
<evidence type="ECO:0000313" key="3">
    <source>
        <dbReference type="Proteomes" id="UP000505306"/>
    </source>
</evidence>
<protein>
    <submittedName>
        <fullName evidence="2">Uncharacterized protein</fullName>
    </submittedName>
</protein>
<feature type="chain" id="PRO_5026329962" evidence="1">
    <location>
        <begin position="20"/>
        <end position="100"/>
    </location>
</feature>
<reference evidence="2 3" key="1">
    <citation type="submission" date="2020-02" db="EMBL/GenBank/DDBJ databases">
        <title>Complete genome sequence of Flavobacteriaceae bacterium.</title>
        <authorList>
            <person name="Kim S.-J."/>
            <person name="Kim Y.-S."/>
            <person name="Kim K.-H."/>
        </authorList>
    </citation>
    <scope>NUCLEOTIDE SEQUENCE [LARGE SCALE GENOMIC DNA]</scope>
    <source>
        <strain evidence="2 3">RR4-40</strain>
    </source>
</reference>
<name>A0A6G6GLS6_9FLAO</name>
<accession>A0A6G6GLS6</accession>
<keyword evidence="3" id="KW-1185">Reference proteome</keyword>
<dbReference type="Proteomes" id="UP000505306">
    <property type="component" value="Chromosome"/>
</dbReference>
<dbReference type="AlphaFoldDB" id="A0A6G6GLS6"/>
<proteinExistence type="predicted"/>
<gene>
    <name evidence="2" type="ORF">G5B37_08150</name>
</gene>
<dbReference type="SUPFAM" id="SSF160574">
    <property type="entry name" value="BT0923-like"/>
    <property type="match status" value="1"/>
</dbReference>
<keyword evidence="1" id="KW-0732">Signal</keyword>
<evidence type="ECO:0000313" key="2">
    <source>
        <dbReference type="EMBL" id="QIE59535.1"/>
    </source>
</evidence>
<dbReference type="EMBL" id="CP049057">
    <property type="protein sequence ID" value="QIE59535.1"/>
    <property type="molecule type" value="Genomic_DNA"/>
</dbReference>
<organism evidence="2 3">
    <name type="scientific">Rasiella rasia</name>
    <dbReference type="NCBI Taxonomy" id="2744027"/>
    <lineage>
        <taxon>Bacteria</taxon>
        <taxon>Pseudomonadati</taxon>
        <taxon>Bacteroidota</taxon>
        <taxon>Flavobacteriia</taxon>
        <taxon>Flavobacteriales</taxon>
        <taxon>Flavobacteriaceae</taxon>
        <taxon>Rasiella</taxon>
    </lineage>
</organism>
<feature type="signal peptide" evidence="1">
    <location>
        <begin position="1"/>
        <end position="19"/>
    </location>
</feature>
<dbReference type="RefSeq" id="WP_164679550.1">
    <property type="nucleotide sequence ID" value="NZ_CP049057.1"/>
</dbReference>